<gene>
    <name evidence="2" type="ORF">AWB69_09041</name>
</gene>
<accession>A0A158JZ72</accession>
<dbReference type="EMBL" id="FCOK02000138">
    <property type="protein sequence ID" value="SAL73621.1"/>
    <property type="molecule type" value="Genomic_DNA"/>
</dbReference>
<feature type="compositionally biased region" description="Low complexity" evidence="1">
    <location>
        <begin position="319"/>
        <end position="337"/>
    </location>
</feature>
<evidence type="ECO:0000256" key="1">
    <source>
        <dbReference type="SAM" id="MobiDB-lite"/>
    </source>
</evidence>
<feature type="region of interest" description="Disordered" evidence="1">
    <location>
        <begin position="318"/>
        <end position="354"/>
    </location>
</feature>
<proteinExistence type="predicted"/>
<feature type="compositionally biased region" description="Basic and acidic residues" evidence="1">
    <location>
        <begin position="157"/>
        <end position="168"/>
    </location>
</feature>
<dbReference type="RefSeq" id="WP_062093033.1">
    <property type="nucleotide sequence ID" value="NZ_FCOK02000138.1"/>
</dbReference>
<feature type="region of interest" description="Disordered" evidence="1">
    <location>
        <begin position="1"/>
        <end position="46"/>
    </location>
</feature>
<feature type="compositionally biased region" description="Low complexity" evidence="1">
    <location>
        <begin position="179"/>
        <end position="200"/>
    </location>
</feature>
<dbReference type="Proteomes" id="UP000054683">
    <property type="component" value="Unassembled WGS sequence"/>
</dbReference>
<dbReference type="AlphaFoldDB" id="A0A158JZ72"/>
<reference evidence="2 3" key="1">
    <citation type="submission" date="2016-01" db="EMBL/GenBank/DDBJ databases">
        <authorList>
            <person name="Oliw E.H."/>
        </authorList>
    </citation>
    <scope>NUCLEOTIDE SEQUENCE [LARGE SCALE GENOMIC DNA]</scope>
    <source>
        <strain evidence="2">LMG 27134</strain>
    </source>
</reference>
<evidence type="ECO:0000313" key="3">
    <source>
        <dbReference type="Proteomes" id="UP000054683"/>
    </source>
</evidence>
<sequence>MSQAHGRYSGSRDKGQRQSRQPAKATSHRQNKPHVKAPSTRDPAHTASIFKTRSFKLLVDAVGAENIALGLNSNLTRVAELVNGERFTPETAFHIETTLGLPDGFFDQPNPVLTSETISRLRSPLDFIHANAEPEIAYEEVLKPAPVAQVNHRPTLTDRLPREPEMPKKTIGGSPRTFAKSNATAAKPATATPTESAPAKVKAPSKSGAQQSLPLNDVAALENIRRANLHVLTSRKGSKVRLGAVMEISDSNMANRFYGQKRMNDAEANRFTERLGLPTGWLDVPRSVTDIPESVSNLLVPPSRRYASVQQELPPTIEPKATAAKKPAGTKAKTAGARLALPPDTDGTGGPTSVAAETKAALGERDQAFASVTDPAIRQPVDNDVSFSAGRQQFAPAPVTQIVTEPRRLTSATNLDDLQGIEPIAEALIKTLAGKARTGRLDEMKALELLRQAVLL</sequence>
<evidence type="ECO:0000313" key="2">
    <source>
        <dbReference type="EMBL" id="SAL73621.1"/>
    </source>
</evidence>
<feature type="region of interest" description="Disordered" evidence="1">
    <location>
        <begin position="157"/>
        <end position="210"/>
    </location>
</feature>
<dbReference type="OrthoDB" id="9124256at2"/>
<protein>
    <submittedName>
        <fullName evidence="2">Uncharacterized protein</fullName>
    </submittedName>
</protein>
<name>A0A158JZ72_9BURK</name>
<feature type="compositionally biased region" description="Basic residues" evidence="1">
    <location>
        <begin position="26"/>
        <end position="35"/>
    </location>
</feature>
<organism evidence="2 3">
    <name type="scientific">Caballeronia udeis</name>
    <dbReference type="NCBI Taxonomy" id="1232866"/>
    <lineage>
        <taxon>Bacteria</taxon>
        <taxon>Pseudomonadati</taxon>
        <taxon>Pseudomonadota</taxon>
        <taxon>Betaproteobacteria</taxon>
        <taxon>Burkholderiales</taxon>
        <taxon>Burkholderiaceae</taxon>
        <taxon>Caballeronia</taxon>
    </lineage>
</organism>